<feature type="signal peptide" evidence="3">
    <location>
        <begin position="1"/>
        <end position="18"/>
    </location>
</feature>
<organism evidence="5 6">
    <name type="scientific">Thermothielavioides terrestris (strain ATCC 38088 / NRRL 8126)</name>
    <name type="common">Thielavia terrestris</name>
    <dbReference type="NCBI Taxonomy" id="578455"/>
    <lineage>
        <taxon>Eukaryota</taxon>
        <taxon>Fungi</taxon>
        <taxon>Dikarya</taxon>
        <taxon>Ascomycota</taxon>
        <taxon>Pezizomycotina</taxon>
        <taxon>Sordariomycetes</taxon>
        <taxon>Sordariomycetidae</taxon>
        <taxon>Sordariales</taxon>
        <taxon>Chaetomiaceae</taxon>
        <taxon>Thermothielavioides</taxon>
        <taxon>Thermothielavioides terrestris</taxon>
    </lineage>
</organism>
<proteinExistence type="inferred from homology"/>
<name>G2QUV9_THETT</name>
<dbReference type="RefSeq" id="XP_003650090.1">
    <property type="nucleotide sequence ID" value="XM_003650042.1"/>
</dbReference>
<evidence type="ECO:0000256" key="1">
    <source>
        <dbReference type="ARBA" id="ARBA00007251"/>
    </source>
</evidence>
<evidence type="ECO:0000313" key="6">
    <source>
        <dbReference type="Proteomes" id="UP000008181"/>
    </source>
</evidence>
<dbReference type="InterPro" id="IPR000649">
    <property type="entry name" value="IF-2B-related"/>
</dbReference>
<dbReference type="Proteomes" id="UP000008181">
    <property type="component" value="Chromosome 1"/>
</dbReference>
<sequence>MLLLPAWRALRSLSPTLSVFWACGIRSMQGMAHSPTTRAEDWKKRSVVSSFILRADDNEPRIALFKRSSKVSTYQHHLAPISGTIDPSDGSPLSTAWREIKEETTLTPASLTLLRQGKPYTFADASIRREWTIFPFLFRLNNADAEKLIQTDWEHEGWGWYDPGAVIADADAESPSLLGVPRLAESLRRVWFEADLGRTAGKVLSDGLDALAHDYESGARQLAGAALQTLRGVVAALDAPGDGPTDEWWAKVRSAAWHLWKNGRESMGAAIMSALLGALAGIEQTLQDPGRRTPWRDVVLSQLDARIAARQKSAELVSRAFAAYLEKAFASKRTSHEPVSVLTLSESSTIRQALQHAALQSGFVLDIRVLESRPLYEGVALARSLASDLSAEHPSASPTPQHRVTLYTDASAALAASAIDVLLLGADRIASSGAVSNKTGSLPAALSAKHVCPAVKVVVLGESEKIAPPGRPEDHVVEDNDPSQVSRAWQAAYNSTRVRQAAAMLGKTEPEREPARDGRVKVELRNIFFEWVPSGLIDTYITESGEWTVQHITQHSAKLDAERKRFFENL</sequence>
<dbReference type="EMBL" id="CP003009">
    <property type="protein sequence ID" value="AEO63754.1"/>
    <property type="molecule type" value="Genomic_DNA"/>
</dbReference>
<dbReference type="Pfam" id="PF00293">
    <property type="entry name" value="NUDIX"/>
    <property type="match status" value="1"/>
</dbReference>
<dbReference type="OrthoDB" id="206213at2759"/>
<dbReference type="eggNOG" id="ENOG502SIEX">
    <property type="taxonomic scope" value="Eukaryota"/>
</dbReference>
<dbReference type="GO" id="GO:0046523">
    <property type="term" value="F:S-methyl-5-thioribose-1-phosphate isomerase activity"/>
    <property type="evidence" value="ECO:0007669"/>
    <property type="project" value="TreeGrafter"/>
</dbReference>
<comment type="similarity">
    <text evidence="1 2">Belongs to the eIF-2B alpha/beta/delta subunits family.</text>
</comment>
<keyword evidence="6" id="KW-1185">Reference proteome</keyword>
<dbReference type="Pfam" id="PF01008">
    <property type="entry name" value="IF-2B"/>
    <property type="match status" value="1"/>
</dbReference>
<dbReference type="STRING" id="578455.G2QUV9"/>
<dbReference type="PANTHER" id="PTHR43475:SF3">
    <property type="entry name" value="TRANSLATION INITIATION FACTOR EIF-2B SUBUNIT FAMILY PROTEIN (AFU_ORTHOLOGUE AFUA_2G14290)"/>
    <property type="match status" value="1"/>
</dbReference>
<dbReference type="GO" id="GO:0019509">
    <property type="term" value="P:L-methionine salvage from methylthioadenosine"/>
    <property type="evidence" value="ECO:0007669"/>
    <property type="project" value="TreeGrafter"/>
</dbReference>
<accession>G2QUV9</accession>
<feature type="domain" description="Nudix hydrolase" evidence="4">
    <location>
        <begin position="43"/>
        <end position="185"/>
    </location>
</feature>
<dbReference type="GeneID" id="11515636"/>
<dbReference type="InterPro" id="IPR037171">
    <property type="entry name" value="NagB/RpiA_transferase-like"/>
</dbReference>
<protein>
    <recommendedName>
        <fullName evidence="4">Nudix hydrolase domain-containing protein</fullName>
    </recommendedName>
</protein>
<evidence type="ECO:0000256" key="3">
    <source>
        <dbReference type="SAM" id="SignalP"/>
    </source>
</evidence>
<dbReference type="SUPFAM" id="SSF55811">
    <property type="entry name" value="Nudix"/>
    <property type="match status" value="1"/>
</dbReference>
<keyword evidence="3" id="KW-0732">Signal</keyword>
<evidence type="ECO:0000259" key="4">
    <source>
        <dbReference type="PROSITE" id="PS51462"/>
    </source>
</evidence>
<feature type="chain" id="PRO_5003435958" description="Nudix hydrolase domain-containing protein" evidence="3">
    <location>
        <begin position="19"/>
        <end position="570"/>
    </location>
</feature>
<dbReference type="SUPFAM" id="SSF100950">
    <property type="entry name" value="NagB/RpiA/CoA transferase-like"/>
    <property type="match status" value="1"/>
</dbReference>
<evidence type="ECO:0000256" key="2">
    <source>
        <dbReference type="RuleBase" id="RU003814"/>
    </source>
</evidence>
<dbReference type="Gene3D" id="3.90.79.10">
    <property type="entry name" value="Nucleoside Triphosphate Pyrophosphohydrolase"/>
    <property type="match status" value="1"/>
</dbReference>
<dbReference type="AlphaFoldDB" id="G2QUV9"/>
<dbReference type="InterPro" id="IPR000086">
    <property type="entry name" value="NUDIX_hydrolase_dom"/>
</dbReference>
<evidence type="ECO:0000313" key="5">
    <source>
        <dbReference type="EMBL" id="AEO63754.1"/>
    </source>
</evidence>
<dbReference type="KEGG" id="ttt:THITE_2109347"/>
<dbReference type="PROSITE" id="PS51462">
    <property type="entry name" value="NUDIX"/>
    <property type="match status" value="1"/>
</dbReference>
<dbReference type="Gene3D" id="3.40.50.10470">
    <property type="entry name" value="Translation initiation factor eif-2b, domain 2"/>
    <property type="match status" value="1"/>
</dbReference>
<dbReference type="InterPro" id="IPR015797">
    <property type="entry name" value="NUDIX_hydrolase-like_dom_sf"/>
</dbReference>
<gene>
    <name evidence="5" type="ORF">THITE_2109347</name>
</gene>
<dbReference type="CDD" id="cd18872">
    <property type="entry name" value="NUDIX_eIF-2B"/>
    <property type="match status" value="1"/>
</dbReference>
<reference evidence="5 6" key="1">
    <citation type="journal article" date="2011" name="Nat. Biotechnol.">
        <title>Comparative genomic analysis of the thermophilic biomass-degrading fungi Myceliophthora thermophila and Thielavia terrestris.</title>
        <authorList>
            <person name="Berka R.M."/>
            <person name="Grigoriev I.V."/>
            <person name="Otillar R."/>
            <person name="Salamov A."/>
            <person name="Grimwood J."/>
            <person name="Reid I."/>
            <person name="Ishmael N."/>
            <person name="John T."/>
            <person name="Darmond C."/>
            <person name="Moisan M.-C."/>
            <person name="Henrissat B."/>
            <person name="Coutinho P.M."/>
            <person name="Lombard V."/>
            <person name="Natvig D.O."/>
            <person name="Lindquist E."/>
            <person name="Schmutz J."/>
            <person name="Lucas S."/>
            <person name="Harris P."/>
            <person name="Powlowski J."/>
            <person name="Bellemare A."/>
            <person name="Taylor D."/>
            <person name="Butler G."/>
            <person name="de Vries R.P."/>
            <person name="Allijn I.E."/>
            <person name="van den Brink J."/>
            <person name="Ushinsky S."/>
            <person name="Storms R."/>
            <person name="Powell A.J."/>
            <person name="Paulsen I.T."/>
            <person name="Elbourne L.D.H."/>
            <person name="Baker S.E."/>
            <person name="Magnuson J."/>
            <person name="LaBoissiere S."/>
            <person name="Clutterbuck A.J."/>
            <person name="Martinez D."/>
            <person name="Wogulis M."/>
            <person name="de Leon A.L."/>
            <person name="Rey M.W."/>
            <person name="Tsang A."/>
        </authorList>
    </citation>
    <scope>NUCLEOTIDE SEQUENCE [LARGE SCALE GENOMIC DNA]</scope>
    <source>
        <strain evidence="6">ATCC 38088 / NRRL 8126</strain>
    </source>
</reference>
<dbReference type="PANTHER" id="PTHR43475">
    <property type="entry name" value="METHYLTHIORIBOSE-1-PHOSPHATE ISOMERASE"/>
    <property type="match status" value="1"/>
</dbReference>
<dbReference type="HOGENOM" id="CLU_021101_1_0_1"/>
<dbReference type="InterPro" id="IPR042529">
    <property type="entry name" value="IF_2B-like_C"/>
</dbReference>